<proteinExistence type="predicted"/>
<sequence>MASRNFISIPKSHNSYTIKPPPSPTPSHRCLCSPTTHHGSFRCNMHKKPPRGATPPLPRGPSMPSSMHVKAYSLKAILLQIIKPTSSHGNHRRKTFHQKPTRFCLMNGNRDAVAVS</sequence>
<evidence type="ECO:0000256" key="1">
    <source>
        <dbReference type="SAM" id="MobiDB-lite"/>
    </source>
</evidence>
<dbReference type="PANTHER" id="PTHR33132">
    <property type="entry name" value="OSJNBB0118P14.9 PROTEIN"/>
    <property type="match status" value="1"/>
</dbReference>
<protein>
    <submittedName>
        <fullName evidence="2">Uncharacterized protein</fullName>
    </submittedName>
</protein>
<dbReference type="EMBL" id="CAXHTB010000005">
    <property type="protein sequence ID" value="CAL0307088.1"/>
    <property type="molecule type" value="Genomic_DNA"/>
</dbReference>
<evidence type="ECO:0000313" key="2">
    <source>
        <dbReference type="EMBL" id="CAL0307088.1"/>
    </source>
</evidence>
<reference evidence="2 3" key="1">
    <citation type="submission" date="2024-03" db="EMBL/GenBank/DDBJ databases">
        <authorList>
            <person name="Martinez-Hernandez J."/>
        </authorList>
    </citation>
    <scope>NUCLEOTIDE SEQUENCE [LARGE SCALE GENOMIC DNA]</scope>
</reference>
<evidence type="ECO:0000313" key="3">
    <source>
        <dbReference type="Proteomes" id="UP001497480"/>
    </source>
</evidence>
<accession>A0AAV1WDI7</accession>
<keyword evidence="3" id="KW-1185">Reference proteome</keyword>
<dbReference type="Proteomes" id="UP001497480">
    <property type="component" value="Unassembled WGS sequence"/>
</dbReference>
<comment type="caution">
    <text evidence="2">The sequence shown here is derived from an EMBL/GenBank/DDBJ whole genome shotgun (WGS) entry which is preliminary data.</text>
</comment>
<organism evidence="2 3">
    <name type="scientific">Lupinus luteus</name>
    <name type="common">European yellow lupine</name>
    <dbReference type="NCBI Taxonomy" id="3873"/>
    <lineage>
        <taxon>Eukaryota</taxon>
        <taxon>Viridiplantae</taxon>
        <taxon>Streptophyta</taxon>
        <taxon>Embryophyta</taxon>
        <taxon>Tracheophyta</taxon>
        <taxon>Spermatophyta</taxon>
        <taxon>Magnoliopsida</taxon>
        <taxon>eudicotyledons</taxon>
        <taxon>Gunneridae</taxon>
        <taxon>Pentapetalae</taxon>
        <taxon>rosids</taxon>
        <taxon>fabids</taxon>
        <taxon>Fabales</taxon>
        <taxon>Fabaceae</taxon>
        <taxon>Papilionoideae</taxon>
        <taxon>50 kb inversion clade</taxon>
        <taxon>genistoids sensu lato</taxon>
        <taxon>core genistoids</taxon>
        <taxon>Genisteae</taxon>
        <taxon>Lupinus</taxon>
    </lineage>
</organism>
<feature type="region of interest" description="Disordered" evidence="1">
    <location>
        <begin position="1"/>
        <end position="66"/>
    </location>
</feature>
<gene>
    <name evidence="2" type="ORF">LLUT_LOCUS8148</name>
</gene>
<dbReference type="AlphaFoldDB" id="A0AAV1WDI7"/>
<feature type="compositionally biased region" description="Pro residues" evidence="1">
    <location>
        <begin position="52"/>
        <end position="61"/>
    </location>
</feature>
<dbReference type="PANTHER" id="PTHR33132:SF135">
    <property type="entry name" value="OS02G0799700 PROTEIN"/>
    <property type="match status" value="1"/>
</dbReference>
<name>A0AAV1WDI7_LUPLU</name>